<evidence type="ECO:0000313" key="2">
    <source>
        <dbReference type="EMBL" id="RZU49398.1"/>
    </source>
</evidence>
<dbReference type="GO" id="GO:0051920">
    <property type="term" value="F:peroxiredoxin activity"/>
    <property type="evidence" value="ECO:0007669"/>
    <property type="project" value="InterPro"/>
</dbReference>
<dbReference type="AlphaFoldDB" id="A0A4Q7ZFB1"/>
<protein>
    <submittedName>
        <fullName evidence="2">Carboxymuconolactone decarboxylase family protein</fullName>
    </submittedName>
</protein>
<dbReference type="EMBL" id="SHKY01000001">
    <property type="protein sequence ID" value="RZU49398.1"/>
    <property type="molecule type" value="Genomic_DNA"/>
</dbReference>
<proteinExistence type="predicted"/>
<evidence type="ECO:0000313" key="3">
    <source>
        <dbReference type="Proteomes" id="UP000292564"/>
    </source>
</evidence>
<dbReference type="InterPro" id="IPR029032">
    <property type="entry name" value="AhpD-like"/>
</dbReference>
<feature type="domain" description="Carboxymuconolactone decarboxylase-like" evidence="1">
    <location>
        <begin position="21"/>
        <end position="99"/>
    </location>
</feature>
<organism evidence="2 3">
    <name type="scientific">Krasilnikovia cinnamomea</name>
    <dbReference type="NCBI Taxonomy" id="349313"/>
    <lineage>
        <taxon>Bacteria</taxon>
        <taxon>Bacillati</taxon>
        <taxon>Actinomycetota</taxon>
        <taxon>Actinomycetes</taxon>
        <taxon>Micromonosporales</taxon>
        <taxon>Micromonosporaceae</taxon>
        <taxon>Krasilnikovia</taxon>
    </lineage>
</organism>
<reference evidence="2 3" key="1">
    <citation type="submission" date="2019-02" db="EMBL/GenBank/DDBJ databases">
        <title>Sequencing the genomes of 1000 actinobacteria strains.</title>
        <authorList>
            <person name="Klenk H.-P."/>
        </authorList>
    </citation>
    <scope>NUCLEOTIDE SEQUENCE [LARGE SCALE GENOMIC DNA]</scope>
    <source>
        <strain evidence="2 3">DSM 45162</strain>
    </source>
</reference>
<dbReference type="InterPro" id="IPR003779">
    <property type="entry name" value="CMD-like"/>
</dbReference>
<dbReference type="OrthoDB" id="5118386at2"/>
<keyword evidence="3" id="KW-1185">Reference proteome</keyword>
<dbReference type="Pfam" id="PF02627">
    <property type="entry name" value="CMD"/>
    <property type="match status" value="1"/>
</dbReference>
<name>A0A4Q7ZFB1_9ACTN</name>
<comment type="caution">
    <text evidence="2">The sequence shown here is derived from an EMBL/GenBank/DDBJ whole genome shotgun (WGS) entry which is preliminary data.</text>
</comment>
<dbReference type="SUPFAM" id="SSF69118">
    <property type="entry name" value="AhpD-like"/>
    <property type="match status" value="1"/>
</dbReference>
<dbReference type="Gene3D" id="1.20.1290.10">
    <property type="entry name" value="AhpD-like"/>
    <property type="match status" value="1"/>
</dbReference>
<dbReference type="Proteomes" id="UP000292564">
    <property type="component" value="Unassembled WGS sequence"/>
</dbReference>
<gene>
    <name evidence="2" type="ORF">EV385_1148</name>
</gene>
<sequence length="110" mass="11418">MPAQAQLQELIHDLTQGSGPVLETLAKMNADTMLQGGLDERTAVMSRFAALIALDASPASYLVHLGMADQLGIAPEDIRGVLIELAPVVGSARIVSAAANIERAIQLASG</sequence>
<evidence type="ECO:0000259" key="1">
    <source>
        <dbReference type="Pfam" id="PF02627"/>
    </source>
</evidence>
<accession>A0A4Q7ZFB1</accession>
<dbReference type="RefSeq" id="WP_130508485.1">
    <property type="nucleotide sequence ID" value="NZ_SHKY01000001.1"/>
</dbReference>